<evidence type="ECO:0000313" key="12">
    <source>
        <dbReference type="EMBL" id="TCO58063.1"/>
    </source>
</evidence>
<feature type="disulfide bond" evidence="9">
    <location>
        <begin position="289"/>
        <end position="299"/>
    </location>
</feature>
<keyword evidence="4" id="KW-0378">Hydrolase</keyword>
<dbReference type="GO" id="GO:0005576">
    <property type="term" value="C:extracellular region"/>
    <property type="evidence" value="ECO:0007669"/>
    <property type="project" value="InterPro"/>
</dbReference>
<dbReference type="EMBL" id="SLWS01000005">
    <property type="protein sequence ID" value="TCO58063.1"/>
    <property type="molecule type" value="Genomic_DNA"/>
</dbReference>
<keyword evidence="13" id="KW-1185">Reference proteome</keyword>
<feature type="chain" id="PRO_5020452687" evidence="10">
    <location>
        <begin position="30"/>
        <end position="373"/>
    </location>
</feature>
<evidence type="ECO:0000256" key="4">
    <source>
        <dbReference type="ARBA" id="ARBA00022801"/>
    </source>
</evidence>
<name>A0A4R2JEH5_9PSEU</name>
<evidence type="ECO:0000256" key="8">
    <source>
        <dbReference type="PIRSR" id="PIRSR001134-1"/>
    </source>
</evidence>
<comment type="caution">
    <text evidence="12">The sequence shown here is derived from an EMBL/GenBank/DDBJ whole genome shotgun (WGS) entry which is preliminary data.</text>
</comment>
<dbReference type="PRINTS" id="PR00861">
    <property type="entry name" value="ALYTICPTASE"/>
</dbReference>
<dbReference type="SUPFAM" id="SSF50494">
    <property type="entry name" value="Trypsin-like serine proteases"/>
    <property type="match status" value="1"/>
</dbReference>
<protein>
    <submittedName>
        <fullName evidence="12">Streptogrisin C</fullName>
    </submittedName>
</protein>
<dbReference type="InterPro" id="IPR043504">
    <property type="entry name" value="Peptidase_S1_PA_chymotrypsin"/>
</dbReference>
<proteinExistence type="inferred from homology"/>
<keyword evidence="3 10" id="KW-0732">Signal</keyword>
<reference evidence="12 13" key="1">
    <citation type="submission" date="2019-03" db="EMBL/GenBank/DDBJ databases">
        <title>Genomic Encyclopedia of Type Strains, Phase IV (KMG-IV): sequencing the most valuable type-strain genomes for metagenomic binning, comparative biology and taxonomic classification.</title>
        <authorList>
            <person name="Goeker M."/>
        </authorList>
    </citation>
    <scope>NUCLEOTIDE SEQUENCE [LARGE SCALE GENOMIC DNA]</scope>
    <source>
        <strain evidence="12 13">DSM 45934</strain>
    </source>
</reference>
<evidence type="ECO:0000313" key="13">
    <source>
        <dbReference type="Proteomes" id="UP000295680"/>
    </source>
</evidence>
<dbReference type="Gene3D" id="2.40.10.10">
    <property type="entry name" value="Trypsin-like serine proteases"/>
    <property type="match status" value="2"/>
</dbReference>
<evidence type="ECO:0000256" key="1">
    <source>
        <dbReference type="ARBA" id="ARBA00007664"/>
    </source>
</evidence>
<feature type="active site" description="Charge relay system" evidence="8">
    <location>
        <position position="255"/>
    </location>
</feature>
<dbReference type="PIRSF" id="PIRSF001134">
    <property type="entry name" value="Streptogrisin"/>
    <property type="match status" value="1"/>
</dbReference>
<dbReference type="InterPro" id="IPR009003">
    <property type="entry name" value="Peptidase_S1_PA"/>
</dbReference>
<dbReference type="OrthoDB" id="8781117at2"/>
<gene>
    <name evidence="12" type="ORF">EV192_105126</name>
</gene>
<dbReference type="InterPro" id="IPR004236">
    <property type="entry name" value="Pept_S1_alpha_lytic"/>
</dbReference>
<sequence>MNPRKTARLAAAVLIAATMAVPTSIPAFAASSSGTSATASVIDEFEAANPGLLAAMERDLGLGADAARTLGARQDAATATEEVLRTALGDTFGGAYFDIASGTLTVGVTDVSKVAQVASAGATPRVVPRSVAQLDSTLARLGNRDTVAPRSVTGWYADIVTDQVVVTTLPGTSPIAKAFAGPDVRVVETAAPRTFADIKGGDAYNIGGSRCSVGLSVQGGFVTAGHCNVLTGGGALTRNGVALGTWGGAAFPGRDYAWVRTNSNWTPRGLVGAVRVVGSTAAATGSAVCKSGSTTGWTCGTVGAKNQTVRYAEGTVTGLTASNVRCQPGDSGGGFVTNAGQGQGTVSGGNTATCFFQPLGPILSAFGLTLVRG</sequence>
<evidence type="ECO:0000256" key="10">
    <source>
        <dbReference type="SAM" id="SignalP"/>
    </source>
</evidence>
<evidence type="ECO:0000256" key="5">
    <source>
        <dbReference type="ARBA" id="ARBA00022825"/>
    </source>
</evidence>
<dbReference type="GO" id="GO:0006508">
    <property type="term" value="P:proteolysis"/>
    <property type="evidence" value="ECO:0007669"/>
    <property type="project" value="UniProtKB-KW"/>
</dbReference>
<keyword evidence="2" id="KW-0645">Protease</keyword>
<dbReference type="InterPro" id="IPR035070">
    <property type="entry name" value="Streptogrisin_prodomain"/>
</dbReference>
<dbReference type="AlphaFoldDB" id="A0A4R2JEH5"/>
<evidence type="ECO:0000256" key="7">
    <source>
        <dbReference type="ARBA" id="ARBA00023157"/>
    </source>
</evidence>
<evidence type="ECO:0000259" key="11">
    <source>
        <dbReference type="Pfam" id="PF02983"/>
    </source>
</evidence>
<feature type="disulfide bond" evidence="9">
    <location>
        <begin position="211"/>
        <end position="227"/>
    </location>
</feature>
<evidence type="ECO:0000256" key="3">
    <source>
        <dbReference type="ARBA" id="ARBA00022729"/>
    </source>
</evidence>
<evidence type="ECO:0000256" key="2">
    <source>
        <dbReference type="ARBA" id="ARBA00022670"/>
    </source>
</evidence>
<evidence type="ECO:0000256" key="9">
    <source>
        <dbReference type="PIRSR" id="PIRSR001134-2"/>
    </source>
</evidence>
<feature type="active site" description="Charge relay system" evidence="8">
    <location>
        <position position="331"/>
    </location>
</feature>
<evidence type="ECO:0000256" key="6">
    <source>
        <dbReference type="ARBA" id="ARBA00023145"/>
    </source>
</evidence>
<dbReference type="Pfam" id="PF02983">
    <property type="entry name" value="Pro_Al_protease"/>
    <property type="match status" value="1"/>
</dbReference>
<dbReference type="CDD" id="cd21112">
    <property type="entry name" value="alphaLP-like"/>
    <property type="match status" value="1"/>
</dbReference>
<keyword evidence="6" id="KW-0865">Zymogen</keyword>
<feature type="active site" description="Charge relay system" evidence="8">
    <location>
        <position position="226"/>
    </location>
</feature>
<keyword evidence="7 9" id="KW-1015">Disulfide bond</keyword>
<dbReference type="GO" id="GO:0004252">
    <property type="term" value="F:serine-type endopeptidase activity"/>
    <property type="evidence" value="ECO:0007669"/>
    <property type="project" value="InterPro"/>
</dbReference>
<comment type="similarity">
    <text evidence="1">Belongs to the peptidase S1 family.</text>
</comment>
<dbReference type="InterPro" id="IPR001316">
    <property type="entry name" value="Pept_S1A_streptogrisin"/>
</dbReference>
<keyword evidence="5" id="KW-0720">Serine protease</keyword>
<feature type="domain" description="Peptidase S1A alpha-lytic prodomain" evidence="11">
    <location>
        <begin position="129"/>
        <end position="180"/>
    </location>
</feature>
<organism evidence="12 13">
    <name type="scientific">Actinocrispum wychmicini</name>
    <dbReference type="NCBI Taxonomy" id="1213861"/>
    <lineage>
        <taxon>Bacteria</taxon>
        <taxon>Bacillati</taxon>
        <taxon>Actinomycetota</taxon>
        <taxon>Actinomycetes</taxon>
        <taxon>Pseudonocardiales</taxon>
        <taxon>Pseudonocardiaceae</taxon>
        <taxon>Actinocrispum</taxon>
    </lineage>
</organism>
<dbReference type="Gene3D" id="3.30.300.50">
    <property type="match status" value="2"/>
</dbReference>
<accession>A0A4R2JEH5</accession>
<feature type="signal peptide" evidence="10">
    <location>
        <begin position="1"/>
        <end position="29"/>
    </location>
</feature>
<dbReference type="Proteomes" id="UP000295680">
    <property type="component" value="Unassembled WGS sequence"/>
</dbReference>